<keyword evidence="2" id="KW-1185">Reference proteome</keyword>
<name>A0ABR2ZIQ4_9AGAR</name>
<comment type="caution">
    <text evidence="1">The sequence shown here is derived from an EMBL/GenBank/DDBJ whole genome shotgun (WGS) entry which is preliminary data.</text>
</comment>
<protein>
    <submittedName>
        <fullName evidence="1">Uncharacterized protein</fullName>
    </submittedName>
</protein>
<dbReference type="EMBL" id="JBBXMP010000133">
    <property type="protein sequence ID" value="KAL0061532.1"/>
    <property type="molecule type" value="Genomic_DNA"/>
</dbReference>
<evidence type="ECO:0000313" key="1">
    <source>
        <dbReference type="EMBL" id="KAL0061532.1"/>
    </source>
</evidence>
<dbReference type="InterPro" id="IPR039904">
    <property type="entry name" value="TRANK1"/>
</dbReference>
<accession>A0ABR2ZIQ4</accession>
<dbReference type="PANTHER" id="PTHR21529">
    <property type="entry name" value="MAMMARY TURMOR VIRUS RECEPTOR HOMOLOG 1, 2 MTVR1, 2"/>
    <property type="match status" value="1"/>
</dbReference>
<dbReference type="PANTHER" id="PTHR21529:SF4">
    <property type="entry name" value="TPR AND ANKYRIN REPEAT-CONTAINING PROTEIN 1"/>
    <property type="match status" value="1"/>
</dbReference>
<organism evidence="1 2">
    <name type="scientific">Marasmius tenuissimus</name>
    <dbReference type="NCBI Taxonomy" id="585030"/>
    <lineage>
        <taxon>Eukaryota</taxon>
        <taxon>Fungi</taxon>
        <taxon>Dikarya</taxon>
        <taxon>Basidiomycota</taxon>
        <taxon>Agaricomycotina</taxon>
        <taxon>Agaricomycetes</taxon>
        <taxon>Agaricomycetidae</taxon>
        <taxon>Agaricales</taxon>
        <taxon>Marasmiineae</taxon>
        <taxon>Marasmiaceae</taxon>
        <taxon>Marasmius</taxon>
    </lineage>
</organism>
<evidence type="ECO:0000313" key="2">
    <source>
        <dbReference type="Proteomes" id="UP001437256"/>
    </source>
</evidence>
<dbReference type="SUPFAM" id="SSF52540">
    <property type="entry name" value="P-loop containing nucleoside triphosphate hydrolases"/>
    <property type="match status" value="1"/>
</dbReference>
<sequence length="681" mass="76449">MTPSNSPHKSSSLANILDIARFSSLDSVETAVYEIQGFIRKDNIHLIIEDLLEERNTNLLPFVLSCLDAQQQSWILDLFPTNPKEYSNSFSERLLAKLSRFFLVAPTFLSNELSLPPSQEQEIEAVQAILDELAYLEFPDDAPVDTKHSQRQMKKQRRAAAKSKAINPAAFRLLDMPIPTNTLEIYVDHVCSDEFGEAMKEACVLLPQDVVEVPARDPASATADEAVQLSVESQVQGSVYPKVQPMRSTSTSALYFDSPEGFGDWIIVIHEGAEKELRFRHKKDQKTFDIIVKKIKELSHGHFSPDNCKRLNRNGSDAVVFEAKMTGDLRLVYQIDLVPHHDERVRQALKIFGIFTHAKMDERLWDGLASTLAGRSKEYRQRCAVRQRTPNADDHTFSPTFFPPLPEASEYTEMGSMLVDEANLAPSFKVFNGEPLMNTMLADLDATFPHAVSSREKAIIEHPHSCYVVGRSGTGKTTTLLFKMLLVERTYQLAEPGTPKPRQVFVTQSRILAKKVKEYFKTLARALHVSTQSPDQLSELQDIAAEEEEEDNIALDDIKDWYKDLPSKFSQLEDRHFPLFVTYSTLCSMLEADMIEKSPERSALVNGGADAVARIGSISHGSAAVDFDCFVKKYWPSLPEPLTKRIDPSLAFSELIGVIKGSEETLMENTRAAPALSTECI</sequence>
<dbReference type="Proteomes" id="UP001437256">
    <property type="component" value="Unassembled WGS sequence"/>
</dbReference>
<dbReference type="InterPro" id="IPR027417">
    <property type="entry name" value="P-loop_NTPase"/>
</dbReference>
<gene>
    <name evidence="1" type="ORF">AAF712_011675</name>
</gene>
<proteinExistence type="predicted"/>
<reference evidence="1 2" key="1">
    <citation type="submission" date="2024-05" db="EMBL/GenBank/DDBJ databases">
        <title>A draft genome resource for the thread blight pathogen Marasmius tenuissimus strain MS-2.</title>
        <authorList>
            <person name="Yulfo-Soto G.E."/>
            <person name="Baruah I.K."/>
            <person name="Amoako-Attah I."/>
            <person name="Bukari Y."/>
            <person name="Meinhardt L.W."/>
            <person name="Bailey B.A."/>
            <person name="Cohen S.P."/>
        </authorList>
    </citation>
    <scope>NUCLEOTIDE SEQUENCE [LARGE SCALE GENOMIC DNA]</scope>
    <source>
        <strain evidence="1 2">MS-2</strain>
    </source>
</reference>